<proteinExistence type="predicted"/>
<evidence type="ECO:0000259" key="1">
    <source>
        <dbReference type="Pfam" id="PF07883"/>
    </source>
</evidence>
<accession>W5TBE9</accession>
<dbReference type="KEGG" id="nno:NONO_c14970"/>
<evidence type="ECO:0000313" key="3">
    <source>
        <dbReference type="Proteomes" id="UP000019150"/>
    </source>
</evidence>
<organism evidence="2 3">
    <name type="scientific">Nocardia nova SH22a</name>
    <dbReference type="NCBI Taxonomy" id="1415166"/>
    <lineage>
        <taxon>Bacteria</taxon>
        <taxon>Bacillati</taxon>
        <taxon>Actinomycetota</taxon>
        <taxon>Actinomycetes</taxon>
        <taxon>Mycobacteriales</taxon>
        <taxon>Nocardiaceae</taxon>
        <taxon>Nocardia</taxon>
    </lineage>
</organism>
<dbReference type="Proteomes" id="UP000019150">
    <property type="component" value="Chromosome"/>
</dbReference>
<keyword evidence="3" id="KW-1185">Reference proteome</keyword>
<reference evidence="2 3" key="1">
    <citation type="journal article" date="2014" name="Appl. Environ. Microbiol.">
        <title>Insights into the Microbial Degradation of Rubber and Gutta-Percha by Analysis of the Complete Genome of Nocardia nova SH22a.</title>
        <authorList>
            <person name="Luo Q."/>
            <person name="Hiessl S."/>
            <person name="Poehlein A."/>
            <person name="Daniel R."/>
            <person name="Steinbuchel A."/>
        </authorList>
    </citation>
    <scope>NUCLEOTIDE SEQUENCE [LARGE SCALE GENOMIC DNA]</scope>
    <source>
        <strain evidence="2">SH22a</strain>
    </source>
</reference>
<dbReference type="Gene3D" id="2.60.120.10">
    <property type="entry name" value="Jelly Rolls"/>
    <property type="match status" value="1"/>
</dbReference>
<dbReference type="PANTHER" id="PTHR36440">
    <property type="entry name" value="PUTATIVE (AFU_ORTHOLOGUE AFUA_8G07350)-RELATED"/>
    <property type="match status" value="1"/>
</dbReference>
<dbReference type="eggNOG" id="COG0662">
    <property type="taxonomic scope" value="Bacteria"/>
</dbReference>
<name>W5TBE9_9NOCA</name>
<dbReference type="InterPro" id="IPR014710">
    <property type="entry name" value="RmlC-like_jellyroll"/>
</dbReference>
<sequence length="173" mass="19019">MEGTMNTFPQPPEVPADRRYVLGTHLAMTILTAPEETDGRHDLADITLPPGSDTPLHKHTRYEERVWVVEGELTVWAGQDAFTLRPNDFYTITRDTPHTLLAGPAGARILNMSSPANFVDLIRRTGTPESEAGPDTEWDLDLFNQVATEHGDVILGPPGMTPDQLAHATLPES</sequence>
<dbReference type="EMBL" id="CP006850">
    <property type="protein sequence ID" value="AHH16298.1"/>
    <property type="molecule type" value="Genomic_DNA"/>
</dbReference>
<evidence type="ECO:0000313" key="2">
    <source>
        <dbReference type="EMBL" id="AHH16298.1"/>
    </source>
</evidence>
<dbReference type="Pfam" id="PF07883">
    <property type="entry name" value="Cupin_2"/>
    <property type="match status" value="1"/>
</dbReference>
<feature type="domain" description="Cupin type-2" evidence="1">
    <location>
        <begin position="46"/>
        <end position="100"/>
    </location>
</feature>
<dbReference type="PATRIC" id="fig|1415166.3.peg.1520"/>
<gene>
    <name evidence="2" type="ORF">NONO_c14970</name>
</gene>
<dbReference type="InterPro" id="IPR013096">
    <property type="entry name" value="Cupin_2"/>
</dbReference>
<dbReference type="PANTHER" id="PTHR36440:SF1">
    <property type="entry name" value="PUTATIVE (AFU_ORTHOLOGUE AFUA_8G07350)-RELATED"/>
    <property type="match status" value="1"/>
</dbReference>
<dbReference type="AlphaFoldDB" id="W5TBE9"/>
<dbReference type="HOGENOM" id="CLU_103066_6_2_11"/>
<dbReference type="STRING" id="1415166.NONO_c14970"/>
<dbReference type="InterPro" id="IPR053146">
    <property type="entry name" value="QDO-like"/>
</dbReference>
<protein>
    <submittedName>
        <fullName evidence="2">Cupin domain-containing protein</fullName>
    </submittedName>
</protein>
<dbReference type="SUPFAM" id="SSF51182">
    <property type="entry name" value="RmlC-like cupins"/>
    <property type="match status" value="1"/>
</dbReference>
<dbReference type="InterPro" id="IPR011051">
    <property type="entry name" value="RmlC_Cupin_sf"/>
</dbReference>